<organism evidence="3 5">
    <name type="scientific">Pseudomonas savastanoi pv. nerii</name>
    <dbReference type="NCBI Taxonomy" id="360921"/>
    <lineage>
        <taxon>Bacteria</taxon>
        <taxon>Pseudomonadati</taxon>
        <taxon>Pseudomonadota</taxon>
        <taxon>Gammaproteobacteria</taxon>
        <taxon>Pseudomonadales</taxon>
        <taxon>Pseudomonadaceae</taxon>
        <taxon>Pseudomonas</taxon>
    </lineage>
</organism>
<evidence type="ECO:0000256" key="1">
    <source>
        <dbReference type="SAM" id="MobiDB-lite"/>
    </source>
</evidence>
<name>A0AB74BF23_PSESS</name>
<evidence type="ECO:0000313" key="5">
    <source>
        <dbReference type="Proteomes" id="UP000268636"/>
    </source>
</evidence>
<dbReference type="RefSeq" id="WP_095205521.1">
    <property type="nucleotide sequence ID" value="NZ_NIAY01000061.1"/>
</dbReference>
<dbReference type="AlphaFoldDB" id="A0AB74BF23"/>
<comment type="caution">
    <text evidence="3">The sequence shown here is derived from an EMBL/GenBank/DDBJ whole genome shotgun (WGS) entry which is preliminary data.</text>
</comment>
<dbReference type="Proteomes" id="UP000268636">
    <property type="component" value="Unassembled WGS sequence"/>
</dbReference>
<feature type="compositionally biased region" description="Pro residues" evidence="1">
    <location>
        <begin position="28"/>
        <end position="45"/>
    </location>
</feature>
<reference evidence="3 5" key="2">
    <citation type="submission" date="2018-08" db="EMBL/GenBank/DDBJ databases">
        <title>Recombination of ecologically and evolutionarily significant loci maintains genetic cohesion in the Pseudomonas syringae species complex.</title>
        <authorList>
            <person name="Dillon M."/>
            <person name="Thakur S."/>
            <person name="Almeida R.N.D."/>
            <person name="Weir B.S."/>
            <person name="Guttman D.S."/>
        </authorList>
    </citation>
    <scope>NUCLEOTIDE SEQUENCE [LARGE SCALE GENOMIC DNA]</scope>
    <source>
        <strain evidence="3 5">ICMP 13786</strain>
    </source>
</reference>
<protein>
    <submittedName>
        <fullName evidence="3">Uncharacterized protein</fullName>
    </submittedName>
</protein>
<evidence type="ECO:0000313" key="4">
    <source>
        <dbReference type="Proteomes" id="UP000216306"/>
    </source>
</evidence>
<dbReference type="EMBL" id="NIAY01000061">
    <property type="protein sequence ID" value="PAB32825.1"/>
    <property type="molecule type" value="Genomic_DNA"/>
</dbReference>
<dbReference type="EMBL" id="RBTN01000250">
    <property type="protein sequence ID" value="RMT72258.1"/>
    <property type="molecule type" value="Genomic_DNA"/>
</dbReference>
<gene>
    <name evidence="3" type="ORF">ALP42_02575</name>
    <name evidence="2" type="ORF">CC205_13605</name>
</gene>
<evidence type="ECO:0000313" key="3">
    <source>
        <dbReference type="EMBL" id="RMT72258.1"/>
    </source>
</evidence>
<sequence>MRLKNSFSQFMDVFLMAESGTEGSPGGGPAPAPAPAPAAPAPAPAPGSVLANVAGSDYIPEKYRTNKEDGTLDLEASSRKMSEAYKHLETRLGSGDAPPKTAEEYAPKVEIEGFNWEEFKADESTQSFLKGAHAKGLTNDQVSFVIGEYMRVAPELVGGAAQLTSQDCTATLKTLWPDDQAMTGNLQSSYRAAQAFAGEAGKPGSFEALMSKYGNDPDFIAFTANIGKEIREDSQINGGNVVNDGDFDVKTSELRGQIQALPAHDPKLPGLRQQLNDMYNSRYNKPASRLVTK</sequence>
<proteinExistence type="predicted"/>
<evidence type="ECO:0000313" key="2">
    <source>
        <dbReference type="EMBL" id="PAB32825.1"/>
    </source>
</evidence>
<dbReference type="Proteomes" id="UP000216306">
    <property type="component" value="Unassembled WGS sequence"/>
</dbReference>
<accession>A0AB74BF23</accession>
<reference evidence="2 4" key="1">
    <citation type="submission" date="2017-05" db="EMBL/GenBank/DDBJ databases">
        <title>Comparative genomic of Pseudomonas savastanoi pathovars.</title>
        <authorList>
            <person name="Pintado A."/>
            <person name="Moreno-Perez A."/>
            <person name="Caballo-Ponce E."/>
            <person name="Murillo J."/>
            <person name="Bardaji L."/>
            <person name="Cerboneschi M."/>
            <person name="Rodriguez-Palenzuela P."/>
            <person name="Ramos C."/>
            <person name="Tegli S."/>
        </authorList>
    </citation>
    <scope>NUCLEOTIDE SEQUENCE [LARGE SCALE GENOMIC DNA]</scope>
    <source>
        <strain evidence="2 4">ESC 23</strain>
    </source>
</reference>
<feature type="region of interest" description="Disordered" evidence="1">
    <location>
        <begin position="18"/>
        <end position="51"/>
    </location>
</feature>